<keyword evidence="4 11" id="KW-1133">Transmembrane helix</keyword>
<feature type="transmembrane region" description="Helical" evidence="11">
    <location>
        <begin position="340"/>
        <end position="362"/>
    </location>
</feature>
<comment type="caution">
    <text evidence="12">The sequence shown here is derived from an EMBL/GenBank/DDBJ whole genome shotgun (WGS) entry which is preliminary data.</text>
</comment>
<feature type="transmembrane region" description="Helical" evidence="11">
    <location>
        <begin position="230"/>
        <end position="248"/>
    </location>
</feature>
<evidence type="ECO:0000256" key="6">
    <source>
        <dbReference type="ARBA" id="ARBA00023136"/>
    </source>
</evidence>
<dbReference type="PANTHER" id="PTHR43427:SF6">
    <property type="entry name" value="CHLORIDE CHANNEL PROTEIN CLC-E"/>
    <property type="match status" value="1"/>
</dbReference>
<protein>
    <submittedName>
        <fullName evidence="12">Chloride channel protein</fullName>
    </submittedName>
</protein>
<dbReference type="PANTHER" id="PTHR43427">
    <property type="entry name" value="CHLORIDE CHANNEL PROTEIN CLC-E"/>
    <property type="match status" value="1"/>
</dbReference>
<feature type="region of interest" description="Disordered" evidence="10">
    <location>
        <begin position="1"/>
        <end position="22"/>
    </location>
</feature>
<keyword evidence="3 11" id="KW-0812">Transmembrane</keyword>
<dbReference type="GO" id="GO:0005254">
    <property type="term" value="F:chloride channel activity"/>
    <property type="evidence" value="ECO:0007669"/>
    <property type="project" value="UniProtKB-KW"/>
</dbReference>
<evidence type="ECO:0000256" key="2">
    <source>
        <dbReference type="ARBA" id="ARBA00022448"/>
    </source>
</evidence>
<comment type="subcellular location">
    <subcellularLocation>
        <location evidence="1">Membrane</location>
        <topology evidence="1">Multi-pass membrane protein</topology>
    </subcellularLocation>
</comment>
<dbReference type="InterPro" id="IPR014743">
    <property type="entry name" value="Cl-channel_core"/>
</dbReference>
<dbReference type="InterPro" id="IPR001807">
    <property type="entry name" value="ClC"/>
</dbReference>
<feature type="transmembrane region" description="Helical" evidence="11">
    <location>
        <begin position="95"/>
        <end position="114"/>
    </location>
</feature>
<name>A0A6G4XEE9_9ACTN</name>
<evidence type="ECO:0000256" key="1">
    <source>
        <dbReference type="ARBA" id="ARBA00004141"/>
    </source>
</evidence>
<keyword evidence="5" id="KW-0406">Ion transport</keyword>
<feature type="transmembrane region" description="Helical" evidence="11">
    <location>
        <begin position="268"/>
        <end position="289"/>
    </location>
</feature>
<feature type="transmembrane region" description="Helical" evidence="11">
    <location>
        <begin position="403"/>
        <end position="425"/>
    </location>
</feature>
<keyword evidence="13" id="KW-1185">Reference proteome</keyword>
<evidence type="ECO:0000256" key="11">
    <source>
        <dbReference type="SAM" id="Phobius"/>
    </source>
</evidence>
<dbReference type="PRINTS" id="PR00762">
    <property type="entry name" value="CLCHANNEL"/>
</dbReference>
<gene>
    <name evidence="12" type="ORF">G6045_07645</name>
</gene>
<dbReference type="SUPFAM" id="SSF81340">
    <property type="entry name" value="Clc chloride channel"/>
    <property type="match status" value="1"/>
</dbReference>
<keyword evidence="9" id="KW-0407">Ion channel</keyword>
<evidence type="ECO:0000256" key="9">
    <source>
        <dbReference type="ARBA" id="ARBA00023303"/>
    </source>
</evidence>
<feature type="transmembrane region" description="Helical" evidence="11">
    <location>
        <begin position="431"/>
        <end position="451"/>
    </location>
</feature>
<sequence length="476" mass="48555">MPTSVRISAPDEISASDEISAQNETTAAQNETTAAQDETTAAQFQTLALAVVIGVGAGAGAVLFRWMVMGATRLFSGHADYAAAGGSAHPLLPHLGPYFVLLAPAVAGLVYGPLVHRYAREARGHGVPEVMLAVARGGGRIKGRVAVVKSLASALCIGGGGSVGREGPIVQIGSALGSTLGRLVRADEQRTTLLLACGAAGGIAATFNAPLAGVVFAMELILRRWTARTFGILAIASVTACVLARAVFGNEVFLPLPGLSVQHSDQYVLFAVLGLVAGAVGIVFTRFLYAVEDLCDRIWRGPEWLRPAVGGLALGVLLLVLPQMYGVGYPVLEDAAHGKYALGLLLLLLVGKMVATSLTMGIGGSGGVFAPSLFIGAMLGAVFGIVAASLFPGHAAAPAAYAMVGMAAVFTGSARAPIVAVVIMLELTGAFGLLLPLLLAVALSAGVSRALSRETVYTLKLARRGIDLSRPAGATG</sequence>
<dbReference type="AlphaFoldDB" id="A0A6G4XEE9"/>
<dbReference type="CDD" id="cd00400">
    <property type="entry name" value="Voltage_gated_ClC"/>
    <property type="match status" value="1"/>
</dbReference>
<accession>A0A6G4XEE9</accession>
<organism evidence="12 13">
    <name type="scientific">Streptomyces mesophilus</name>
    <dbReference type="NCBI Taxonomy" id="1775132"/>
    <lineage>
        <taxon>Bacteria</taxon>
        <taxon>Bacillati</taxon>
        <taxon>Actinomycetota</taxon>
        <taxon>Actinomycetes</taxon>
        <taxon>Kitasatosporales</taxon>
        <taxon>Streptomycetaceae</taxon>
        <taxon>Streptomyces</taxon>
    </lineage>
</organism>
<keyword evidence="8" id="KW-0868">Chloride</keyword>
<proteinExistence type="predicted"/>
<evidence type="ECO:0000256" key="7">
    <source>
        <dbReference type="ARBA" id="ARBA00023173"/>
    </source>
</evidence>
<dbReference type="Gene3D" id="1.10.3080.10">
    <property type="entry name" value="Clc chloride channel"/>
    <property type="match status" value="1"/>
</dbReference>
<keyword evidence="7" id="KW-0869">Chloride channel</keyword>
<evidence type="ECO:0000313" key="12">
    <source>
        <dbReference type="EMBL" id="NGO75552.1"/>
    </source>
</evidence>
<dbReference type="GO" id="GO:0034707">
    <property type="term" value="C:chloride channel complex"/>
    <property type="evidence" value="ECO:0007669"/>
    <property type="project" value="UniProtKB-KW"/>
</dbReference>
<keyword evidence="2" id="KW-0813">Transport</keyword>
<reference evidence="12 13" key="1">
    <citation type="submission" date="2020-02" db="EMBL/GenBank/DDBJ databases">
        <title>Whole-genome analyses of novel actinobacteria.</title>
        <authorList>
            <person name="Sahin N."/>
            <person name="Tokatli A."/>
        </authorList>
    </citation>
    <scope>NUCLEOTIDE SEQUENCE [LARGE SCALE GENOMIC DNA]</scope>
    <source>
        <strain evidence="12 13">YC504</strain>
    </source>
</reference>
<feature type="transmembrane region" description="Helical" evidence="11">
    <location>
        <begin position="47"/>
        <end position="68"/>
    </location>
</feature>
<evidence type="ECO:0000256" key="5">
    <source>
        <dbReference type="ARBA" id="ARBA00023065"/>
    </source>
</evidence>
<dbReference type="Proteomes" id="UP000481109">
    <property type="component" value="Unassembled WGS sequence"/>
</dbReference>
<evidence type="ECO:0000256" key="4">
    <source>
        <dbReference type="ARBA" id="ARBA00022989"/>
    </source>
</evidence>
<feature type="transmembrane region" description="Helical" evidence="11">
    <location>
        <begin position="309"/>
        <end position="328"/>
    </location>
</feature>
<dbReference type="InterPro" id="IPR050368">
    <property type="entry name" value="ClC-type_chloride_channel"/>
</dbReference>
<dbReference type="FunFam" id="1.10.3080.10:FF:000018">
    <property type="entry name" value="Chloride transporter, ClC family"/>
    <property type="match status" value="1"/>
</dbReference>
<feature type="transmembrane region" description="Helical" evidence="11">
    <location>
        <begin position="368"/>
        <end position="391"/>
    </location>
</feature>
<evidence type="ECO:0000256" key="10">
    <source>
        <dbReference type="SAM" id="MobiDB-lite"/>
    </source>
</evidence>
<keyword evidence="6 11" id="KW-0472">Membrane</keyword>
<dbReference type="EMBL" id="JAAKZW010000016">
    <property type="protein sequence ID" value="NGO75552.1"/>
    <property type="molecule type" value="Genomic_DNA"/>
</dbReference>
<evidence type="ECO:0000313" key="13">
    <source>
        <dbReference type="Proteomes" id="UP000481109"/>
    </source>
</evidence>
<evidence type="ECO:0000256" key="8">
    <source>
        <dbReference type="ARBA" id="ARBA00023214"/>
    </source>
</evidence>
<dbReference type="Pfam" id="PF00654">
    <property type="entry name" value="Voltage_CLC"/>
    <property type="match status" value="1"/>
</dbReference>
<evidence type="ECO:0000256" key="3">
    <source>
        <dbReference type="ARBA" id="ARBA00022692"/>
    </source>
</evidence>
<feature type="transmembrane region" description="Helical" evidence="11">
    <location>
        <begin position="192"/>
        <end position="218"/>
    </location>
</feature>